<evidence type="ECO:0000313" key="7">
    <source>
        <dbReference type="Proteomes" id="UP000315017"/>
    </source>
</evidence>
<organism evidence="6 7">
    <name type="scientific">Anatilimnocola aggregata</name>
    <dbReference type="NCBI Taxonomy" id="2528021"/>
    <lineage>
        <taxon>Bacteria</taxon>
        <taxon>Pseudomonadati</taxon>
        <taxon>Planctomycetota</taxon>
        <taxon>Planctomycetia</taxon>
        <taxon>Pirellulales</taxon>
        <taxon>Pirellulaceae</taxon>
        <taxon>Anatilimnocola</taxon>
    </lineage>
</organism>
<name>A0A517YB96_9BACT</name>
<sequence length="309" mass="32853">MPAYQKPLALIDALHPALPEIDLAIALAEPTATITLIDVLPDQGWTWKMLGGKADEIRRQLKSQKESALSMLAGEQAVKRGRPVAPVVAEGKTGTAVIKEVLAGKHDLVILQAKGPHSRRAGGIGDTAWELLRKCPSSVLLVSQQEANTSPKKILVALDAAAEDQKHIALNQKIMAAAAHLAVKLGASLTAMHCWAIYGEGLVKDYMSAAEFKDIEEATRKLGEEGLQALAATLAEKPAELHLNLVRGLPNTHIPAFANTHNFDLVVMGTVARQGIAGALLGNTAEEVLPQLKTSILAIKPDDFVSPVS</sequence>
<dbReference type="SUPFAM" id="SSF52402">
    <property type="entry name" value="Adenine nucleotide alpha hydrolases-like"/>
    <property type="match status" value="2"/>
</dbReference>
<evidence type="ECO:0000313" key="6">
    <source>
        <dbReference type="EMBL" id="QDU27449.1"/>
    </source>
</evidence>
<proteinExistence type="inferred from homology"/>
<evidence type="ECO:0000256" key="2">
    <source>
        <dbReference type="ARBA" id="ARBA00008791"/>
    </source>
</evidence>
<comment type="function">
    <text evidence="4">Required for resistance to DNA-damaging agents.</text>
</comment>
<reference evidence="6 7" key="1">
    <citation type="submission" date="2019-02" db="EMBL/GenBank/DDBJ databases">
        <title>Deep-cultivation of Planctomycetes and their phenomic and genomic characterization uncovers novel biology.</title>
        <authorList>
            <person name="Wiegand S."/>
            <person name="Jogler M."/>
            <person name="Boedeker C."/>
            <person name="Pinto D."/>
            <person name="Vollmers J."/>
            <person name="Rivas-Marin E."/>
            <person name="Kohn T."/>
            <person name="Peeters S.H."/>
            <person name="Heuer A."/>
            <person name="Rast P."/>
            <person name="Oberbeckmann S."/>
            <person name="Bunk B."/>
            <person name="Jeske O."/>
            <person name="Meyerdierks A."/>
            <person name="Storesund J.E."/>
            <person name="Kallscheuer N."/>
            <person name="Luecker S."/>
            <person name="Lage O.M."/>
            <person name="Pohl T."/>
            <person name="Merkel B.J."/>
            <person name="Hornburger P."/>
            <person name="Mueller R.-W."/>
            <person name="Bruemmer F."/>
            <person name="Labrenz M."/>
            <person name="Spormann A.M."/>
            <person name="Op den Camp H."/>
            <person name="Overmann J."/>
            <person name="Amann R."/>
            <person name="Jetten M.S.M."/>
            <person name="Mascher T."/>
            <person name="Medema M.H."/>
            <person name="Devos D.P."/>
            <person name="Kaster A.-K."/>
            <person name="Ovreas L."/>
            <person name="Rohde M."/>
            <person name="Galperin M.Y."/>
            <person name="Jogler C."/>
        </authorList>
    </citation>
    <scope>NUCLEOTIDE SEQUENCE [LARGE SCALE GENOMIC DNA]</scope>
    <source>
        <strain evidence="6 7">ETA_A8</strain>
    </source>
</reference>
<accession>A0A517YB96</accession>
<protein>
    <submittedName>
        <fullName evidence="6">Universal stress protein E</fullName>
    </submittedName>
</protein>
<dbReference type="CDD" id="cd00293">
    <property type="entry name" value="USP-like"/>
    <property type="match status" value="1"/>
</dbReference>
<keyword evidence="7" id="KW-1185">Reference proteome</keyword>
<dbReference type="Pfam" id="PF00582">
    <property type="entry name" value="Usp"/>
    <property type="match status" value="2"/>
</dbReference>
<comment type="subcellular location">
    <subcellularLocation>
        <location evidence="1">Cytoplasm</location>
    </subcellularLocation>
</comment>
<dbReference type="PRINTS" id="PR01438">
    <property type="entry name" value="UNVRSLSTRESS"/>
</dbReference>
<dbReference type="EMBL" id="CP036274">
    <property type="protein sequence ID" value="QDU27449.1"/>
    <property type="molecule type" value="Genomic_DNA"/>
</dbReference>
<dbReference type="KEGG" id="aagg:ETAA8_25370"/>
<dbReference type="Gene3D" id="3.40.50.12370">
    <property type="match status" value="1"/>
</dbReference>
<dbReference type="GO" id="GO:0005737">
    <property type="term" value="C:cytoplasm"/>
    <property type="evidence" value="ECO:0007669"/>
    <property type="project" value="UniProtKB-SubCell"/>
</dbReference>
<evidence type="ECO:0000256" key="4">
    <source>
        <dbReference type="ARBA" id="ARBA00037131"/>
    </source>
</evidence>
<comment type="similarity">
    <text evidence="2">Belongs to the universal stress protein A family.</text>
</comment>
<evidence type="ECO:0000256" key="3">
    <source>
        <dbReference type="ARBA" id="ARBA00022490"/>
    </source>
</evidence>
<dbReference type="AlphaFoldDB" id="A0A517YB96"/>
<dbReference type="PANTHER" id="PTHR47892">
    <property type="entry name" value="UNIVERSAL STRESS PROTEIN E"/>
    <property type="match status" value="1"/>
</dbReference>
<dbReference type="InterPro" id="IPR006015">
    <property type="entry name" value="Universal_stress_UspA"/>
</dbReference>
<feature type="domain" description="UspA" evidence="5">
    <location>
        <begin position="13"/>
        <end position="142"/>
    </location>
</feature>
<dbReference type="RefSeq" id="WP_145088291.1">
    <property type="nucleotide sequence ID" value="NZ_CP036274.1"/>
</dbReference>
<dbReference type="InterPro" id="IPR006016">
    <property type="entry name" value="UspA"/>
</dbReference>
<keyword evidence="3" id="KW-0963">Cytoplasm</keyword>
<evidence type="ECO:0000256" key="1">
    <source>
        <dbReference type="ARBA" id="ARBA00004496"/>
    </source>
</evidence>
<dbReference type="OrthoDB" id="239260at2"/>
<feature type="domain" description="UspA" evidence="5">
    <location>
        <begin position="152"/>
        <end position="300"/>
    </location>
</feature>
<dbReference type="PANTHER" id="PTHR47892:SF1">
    <property type="entry name" value="UNIVERSAL STRESS PROTEIN E"/>
    <property type="match status" value="1"/>
</dbReference>
<gene>
    <name evidence="6" type="primary">uspE_2</name>
    <name evidence="6" type="ORF">ETAA8_25370</name>
</gene>
<evidence type="ECO:0000259" key="5">
    <source>
        <dbReference type="Pfam" id="PF00582"/>
    </source>
</evidence>
<dbReference type="Proteomes" id="UP000315017">
    <property type="component" value="Chromosome"/>
</dbReference>